<dbReference type="PROSITE" id="PS00018">
    <property type="entry name" value="EF_HAND_1"/>
    <property type="match status" value="1"/>
</dbReference>
<organism evidence="3 4">
    <name type="scientific">Rubus argutus</name>
    <name type="common">Southern blackberry</name>
    <dbReference type="NCBI Taxonomy" id="59490"/>
    <lineage>
        <taxon>Eukaryota</taxon>
        <taxon>Viridiplantae</taxon>
        <taxon>Streptophyta</taxon>
        <taxon>Embryophyta</taxon>
        <taxon>Tracheophyta</taxon>
        <taxon>Spermatophyta</taxon>
        <taxon>Magnoliopsida</taxon>
        <taxon>eudicotyledons</taxon>
        <taxon>Gunneridae</taxon>
        <taxon>Pentapetalae</taxon>
        <taxon>rosids</taxon>
        <taxon>fabids</taxon>
        <taxon>Rosales</taxon>
        <taxon>Rosaceae</taxon>
        <taxon>Rosoideae</taxon>
        <taxon>Rosoideae incertae sedis</taxon>
        <taxon>Rubus</taxon>
    </lineage>
</organism>
<accession>A0AAW1X2Y4</accession>
<dbReference type="SUPFAM" id="SSF47473">
    <property type="entry name" value="EF-hand"/>
    <property type="match status" value="1"/>
</dbReference>
<dbReference type="Proteomes" id="UP001457282">
    <property type="component" value="Unassembled WGS sequence"/>
</dbReference>
<sequence length="232" mass="25627">MEKEMHDAASAYYKNLPAELQQKAKEKFNEMDSDGSKTISSEEFQRSMGISSEIKGCFELLDKNKDGKLNFNEFITLYYLVEGGRGVFCCGHGCKADPFLKGLYFTCVECFHNNEAATFDLCTSCYSDRKYNHEHANFLDNYVLLRSKAACESSKAIYGVEPNPGNSNRVIGRGIEMASDLLGQPEIGTQISPMSDQVGQPRSKRRALVGLFNSAKANVGLGDVSAESCSIM</sequence>
<dbReference type="EMBL" id="JBEDUW010000004">
    <property type="protein sequence ID" value="KAK9931276.1"/>
    <property type="molecule type" value="Genomic_DNA"/>
</dbReference>
<evidence type="ECO:0000259" key="2">
    <source>
        <dbReference type="PROSITE" id="PS50222"/>
    </source>
</evidence>
<gene>
    <name evidence="3" type="ORF">M0R45_018560</name>
</gene>
<comment type="caution">
    <text evidence="3">The sequence shown here is derived from an EMBL/GenBank/DDBJ whole genome shotgun (WGS) entry which is preliminary data.</text>
</comment>
<protein>
    <recommendedName>
        <fullName evidence="2">EF-hand domain-containing protein</fullName>
    </recommendedName>
</protein>
<evidence type="ECO:0000256" key="1">
    <source>
        <dbReference type="ARBA" id="ARBA00022837"/>
    </source>
</evidence>
<evidence type="ECO:0000313" key="3">
    <source>
        <dbReference type="EMBL" id="KAK9931276.1"/>
    </source>
</evidence>
<proteinExistence type="predicted"/>
<dbReference type="SMART" id="SM00054">
    <property type="entry name" value="EFh"/>
    <property type="match status" value="2"/>
</dbReference>
<keyword evidence="4" id="KW-1185">Reference proteome</keyword>
<dbReference type="AlphaFoldDB" id="A0AAW1X2Y4"/>
<keyword evidence="1" id="KW-0106">Calcium</keyword>
<name>A0AAW1X2Y4_RUBAR</name>
<evidence type="ECO:0000313" key="4">
    <source>
        <dbReference type="Proteomes" id="UP001457282"/>
    </source>
</evidence>
<dbReference type="Gene3D" id="1.10.238.10">
    <property type="entry name" value="EF-hand"/>
    <property type="match status" value="1"/>
</dbReference>
<dbReference type="InterPro" id="IPR002048">
    <property type="entry name" value="EF_hand_dom"/>
</dbReference>
<dbReference type="InterPro" id="IPR018247">
    <property type="entry name" value="EF_Hand_1_Ca_BS"/>
</dbReference>
<feature type="domain" description="EF-hand" evidence="2">
    <location>
        <begin position="49"/>
        <end position="84"/>
    </location>
</feature>
<dbReference type="PROSITE" id="PS50222">
    <property type="entry name" value="EF_HAND_2"/>
    <property type="match status" value="1"/>
</dbReference>
<dbReference type="CDD" id="cd00051">
    <property type="entry name" value="EFh"/>
    <property type="match status" value="1"/>
</dbReference>
<reference evidence="3 4" key="1">
    <citation type="journal article" date="2023" name="G3 (Bethesda)">
        <title>A chromosome-length genome assembly and annotation of blackberry (Rubus argutus, cv. 'Hillquist').</title>
        <authorList>
            <person name="Bruna T."/>
            <person name="Aryal R."/>
            <person name="Dudchenko O."/>
            <person name="Sargent D.J."/>
            <person name="Mead D."/>
            <person name="Buti M."/>
            <person name="Cavallini A."/>
            <person name="Hytonen T."/>
            <person name="Andres J."/>
            <person name="Pham M."/>
            <person name="Weisz D."/>
            <person name="Mascagni F."/>
            <person name="Usai G."/>
            <person name="Natali L."/>
            <person name="Bassil N."/>
            <person name="Fernandez G.E."/>
            <person name="Lomsadze A."/>
            <person name="Armour M."/>
            <person name="Olukolu B."/>
            <person name="Poorten T."/>
            <person name="Britton C."/>
            <person name="Davik J."/>
            <person name="Ashrafi H."/>
            <person name="Aiden E.L."/>
            <person name="Borodovsky M."/>
            <person name="Worthington M."/>
        </authorList>
    </citation>
    <scope>NUCLEOTIDE SEQUENCE [LARGE SCALE GENOMIC DNA]</scope>
    <source>
        <strain evidence="3">PI 553951</strain>
    </source>
</reference>
<dbReference type="InterPro" id="IPR011992">
    <property type="entry name" value="EF-hand-dom_pair"/>
</dbReference>
<dbReference type="GO" id="GO:0005509">
    <property type="term" value="F:calcium ion binding"/>
    <property type="evidence" value="ECO:0007669"/>
    <property type="project" value="InterPro"/>
</dbReference>
<dbReference type="Pfam" id="PF13499">
    <property type="entry name" value="EF-hand_7"/>
    <property type="match status" value="1"/>
</dbReference>